<dbReference type="SUPFAM" id="SSF53187">
    <property type="entry name" value="Zn-dependent exopeptidases"/>
    <property type="match status" value="1"/>
</dbReference>
<dbReference type="PANTHER" id="PTHR43270">
    <property type="entry name" value="BETA-ALA-HIS DIPEPTIDASE"/>
    <property type="match status" value="1"/>
</dbReference>
<evidence type="ECO:0000313" key="6">
    <source>
        <dbReference type="Proteomes" id="UP000006408"/>
    </source>
</evidence>
<dbReference type="Pfam" id="PF01546">
    <property type="entry name" value="Peptidase_M20"/>
    <property type="match status" value="1"/>
</dbReference>
<dbReference type="PATRIC" id="fig|518635.7.peg.1137"/>
<proteinExistence type="predicted"/>
<dbReference type="Gene3D" id="3.30.70.360">
    <property type="match status" value="1"/>
</dbReference>
<dbReference type="Gene3D" id="3.40.630.10">
    <property type="entry name" value="Zn peptidases"/>
    <property type="match status" value="1"/>
</dbReference>
<protein>
    <submittedName>
        <fullName evidence="5">Peptidase dimerization domain protein</fullName>
    </submittedName>
</protein>
<gene>
    <name evidence="5" type="ORF">BIFANG_03244</name>
</gene>
<comment type="caution">
    <text evidence="5">The sequence shown here is derived from an EMBL/GenBank/DDBJ whole genome shotgun (WGS) entry which is preliminary data.</text>
</comment>
<sequence>MPWNHMFLRGRVGNIRLHIEFASSDAMVCVIAWPAYRRHREKVLNMAQLESGVIRARVEQDWQRIVDVLNRKIALQSVSAHGITADHMKRSAEFVAEQMREVGVDAKVAQSHNPDGTPGAWEVIGSRIVDPNAPTVLLYAHHDVQPVPDASVWNTDPFVGTEIDGRLYGRGAADDGGGIAIHSGALKALGDDLGVNVKIFIEGEEEMGSPSFIPFIEDHRDEFDADVIIVADSGNWSADIPSLTTSLRGNTDIDVTVKVLEHPVHSGQYGGPILDANTLAAMLIASMYDENGDLAVPGVKAEEPIGGLQRDLDEATVREDSGAVPGYRLAGTGSLASRMWTKPSVTVIGFDAHPVEGSFNVISPETTFRLSLRTAPNQRPEEAQDALASFLVDHAPFGAEVSIKRGENGMGWAMDPNAEATKDALEAMQEAFGVAPVNKGEGGSIPFIPELQRIFPKAQVLVTGPEDPKANAHSPNESISLPGLKNNVITEALLLNKFAR</sequence>
<dbReference type="Pfam" id="PF07687">
    <property type="entry name" value="M20_dimer"/>
    <property type="match status" value="1"/>
</dbReference>
<dbReference type="InterPro" id="IPR011650">
    <property type="entry name" value="Peptidase_M20_dimer"/>
</dbReference>
<dbReference type="HOGENOM" id="CLU_029469_2_0_11"/>
<accession>C4FFX8</accession>
<evidence type="ECO:0000259" key="4">
    <source>
        <dbReference type="Pfam" id="PF07687"/>
    </source>
</evidence>
<dbReference type="GO" id="GO:0046872">
    <property type="term" value="F:metal ion binding"/>
    <property type="evidence" value="ECO:0007669"/>
    <property type="project" value="UniProtKB-KW"/>
</dbReference>
<feature type="domain" description="Peptidase M20 dimerisation" evidence="4">
    <location>
        <begin position="254"/>
        <end position="396"/>
    </location>
</feature>
<evidence type="ECO:0000256" key="3">
    <source>
        <dbReference type="ARBA" id="ARBA00022801"/>
    </source>
</evidence>
<keyword evidence="3" id="KW-0378">Hydrolase</keyword>
<dbReference type="PANTHER" id="PTHR43270:SF12">
    <property type="entry name" value="SUCCINYL-DIAMINOPIMELATE DESUCCINYLASE"/>
    <property type="match status" value="1"/>
</dbReference>
<dbReference type="GO" id="GO:0006508">
    <property type="term" value="P:proteolysis"/>
    <property type="evidence" value="ECO:0007669"/>
    <property type="project" value="UniProtKB-KW"/>
</dbReference>
<dbReference type="STRING" id="1683.Bang102_007840"/>
<keyword evidence="6" id="KW-1185">Reference proteome</keyword>
<evidence type="ECO:0000256" key="1">
    <source>
        <dbReference type="ARBA" id="ARBA00022670"/>
    </source>
</evidence>
<keyword evidence="2" id="KW-0479">Metal-binding</keyword>
<dbReference type="AlphaFoldDB" id="C4FFX8"/>
<dbReference type="NCBIfam" id="NF005914">
    <property type="entry name" value="PRK07907.1"/>
    <property type="match status" value="1"/>
</dbReference>
<name>C4FFX8_9BIFI</name>
<evidence type="ECO:0000256" key="2">
    <source>
        <dbReference type="ARBA" id="ARBA00022723"/>
    </source>
</evidence>
<keyword evidence="1" id="KW-0645">Protease</keyword>
<dbReference type="InterPro" id="IPR051458">
    <property type="entry name" value="Cyt/Met_Dipeptidase"/>
</dbReference>
<dbReference type="eggNOG" id="COG0624">
    <property type="taxonomic scope" value="Bacteria"/>
</dbReference>
<dbReference type="GO" id="GO:0008233">
    <property type="term" value="F:peptidase activity"/>
    <property type="evidence" value="ECO:0007669"/>
    <property type="project" value="UniProtKB-KW"/>
</dbReference>
<dbReference type="InterPro" id="IPR002933">
    <property type="entry name" value="Peptidase_M20"/>
</dbReference>
<organism evidence="5 6">
    <name type="scientific">Bifidobacterium angulatum DSM 20098 = JCM 7096</name>
    <dbReference type="NCBI Taxonomy" id="518635"/>
    <lineage>
        <taxon>Bacteria</taxon>
        <taxon>Bacillati</taxon>
        <taxon>Actinomycetota</taxon>
        <taxon>Actinomycetes</taxon>
        <taxon>Bifidobacteriales</taxon>
        <taxon>Bifidobacteriaceae</taxon>
        <taxon>Bifidobacterium</taxon>
    </lineage>
</organism>
<dbReference type="EMBL" id="ABYS02000009">
    <property type="protein sequence ID" value="EEP20675.1"/>
    <property type="molecule type" value="Genomic_DNA"/>
</dbReference>
<reference evidence="5" key="1">
    <citation type="submission" date="2009-04" db="EMBL/GenBank/DDBJ databases">
        <authorList>
            <person name="Weinstock G."/>
            <person name="Sodergren E."/>
            <person name="Clifton S."/>
            <person name="Fulton L."/>
            <person name="Fulton B."/>
            <person name="Courtney L."/>
            <person name="Fronick C."/>
            <person name="Harrison M."/>
            <person name="Strong C."/>
            <person name="Farmer C."/>
            <person name="Delahaunty K."/>
            <person name="Markovic C."/>
            <person name="Hall O."/>
            <person name="Minx P."/>
            <person name="Tomlinson C."/>
            <person name="Mitreva M."/>
            <person name="Nelson J."/>
            <person name="Hou S."/>
            <person name="Wollam A."/>
            <person name="Pepin K.H."/>
            <person name="Johnson M."/>
            <person name="Bhonagiri V."/>
            <person name="Nash W.E."/>
            <person name="Warren W."/>
            <person name="Chinwalla A."/>
            <person name="Mardis E.R."/>
            <person name="Wilson R.K."/>
        </authorList>
    </citation>
    <scope>NUCLEOTIDE SEQUENCE [LARGE SCALE GENOMIC DNA]</scope>
    <source>
        <strain evidence="5">DSM 20098</strain>
    </source>
</reference>
<dbReference type="Proteomes" id="UP000006408">
    <property type="component" value="Unassembled WGS sequence"/>
</dbReference>
<evidence type="ECO:0000313" key="5">
    <source>
        <dbReference type="EMBL" id="EEP20675.1"/>
    </source>
</evidence>